<gene>
    <name evidence="2" type="ORF">NC653_033686</name>
</gene>
<protein>
    <submittedName>
        <fullName evidence="2">Uncharacterized protein</fullName>
    </submittedName>
</protein>
<feature type="compositionally biased region" description="Basic and acidic residues" evidence="1">
    <location>
        <begin position="52"/>
        <end position="76"/>
    </location>
</feature>
<feature type="region of interest" description="Disordered" evidence="1">
    <location>
        <begin position="45"/>
        <end position="86"/>
    </location>
</feature>
<dbReference type="AlphaFoldDB" id="A0AAD6LUA5"/>
<dbReference type="EMBL" id="JAQIZT010000014">
    <property type="protein sequence ID" value="KAJ6973429.1"/>
    <property type="molecule type" value="Genomic_DNA"/>
</dbReference>
<proteinExistence type="predicted"/>
<evidence type="ECO:0000313" key="3">
    <source>
        <dbReference type="Proteomes" id="UP001164929"/>
    </source>
</evidence>
<evidence type="ECO:0000313" key="2">
    <source>
        <dbReference type="EMBL" id="KAJ6973429.1"/>
    </source>
</evidence>
<name>A0AAD6LUA5_9ROSI</name>
<reference evidence="2" key="1">
    <citation type="journal article" date="2023" name="Mol. Ecol. Resour.">
        <title>Chromosome-level genome assembly of a triploid poplar Populus alba 'Berolinensis'.</title>
        <authorList>
            <person name="Chen S."/>
            <person name="Yu Y."/>
            <person name="Wang X."/>
            <person name="Wang S."/>
            <person name="Zhang T."/>
            <person name="Zhou Y."/>
            <person name="He R."/>
            <person name="Meng N."/>
            <person name="Wang Y."/>
            <person name="Liu W."/>
            <person name="Liu Z."/>
            <person name="Liu J."/>
            <person name="Guo Q."/>
            <person name="Huang H."/>
            <person name="Sederoff R.R."/>
            <person name="Wang G."/>
            <person name="Qu G."/>
            <person name="Chen S."/>
        </authorList>
    </citation>
    <scope>NUCLEOTIDE SEQUENCE</scope>
    <source>
        <strain evidence="2">SC-2020</strain>
    </source>
</reference>
<sequence>MTEAKQGGIIFCEQREAKTGGEISVNFIVKQPLPVPGSNHYILSNDTITSSRGRDGGQIDSEREQGNGGMRDREGEGTWEMGKTRG</sequence>
<accession>A0AAD6LUA5</accession>
<comment type="caution">
    <text evidence="2">The sequence shown here is derived from an EMBL/GenBank/DDBJ whole genome shotgun (WGS) entry which is preliminary data.</text>
</comment>
<organism evidence="2 3">
    <name type="scientific">Populus alba x Populus x berolinensis</name>
    <dbReference type="NCBI Taxonomy" id="444605"/>
    <lineage>
        <taxon>Eukaryota</taxon>
        <taxon>Viridiplantae</taxon>
        <taxon>Streptophyta</taxon>
        <taxon>Embryophyta</taxon>
        <taxon>Tracheophyta</taxon>
        <taxon>Spermatophyta</taxon>
        <taxon>Magnoliopsida</taxon>
        <taxon>eudicotyledons</taxon>
        <taxon>Gunneridae</taxon>
        <taxon>Pentapetalae</taxon>
        <taxon>rosids</taxon>
        <taxon>fabids</taxon>
        <taxon>Malpighiales</taxon>
        <taxon>Salicaceae</taxon>
        <taxon>Saliceae</taxon>
        <taxon>Populus</taxon>
    </lineage>
</organism>
<dbReference type="Proteomes" id="UP001164929">
    <property type="component" value="Chromosome 14"/>
</dbReference>
<evidence type="ECO:0000256" key="1">
    <source>
        <dbReference type="SAM" id="MobiDB-lite"/>
    </source>
</evidence>
<keyword evidence="3" id="KW-1185">Reference proteome</keyword>